<dbReference type="InterPro" id="IPR000403">
    <property type="entry name" value="PI3/4_kinase_cat_dom"/>
</dbReference>
<keyword evidence="2 5" id="KW-0418">Kinase</keyword>
<dbReference type="GO" id="GO:0005737">
    <property type="term" value="C:cytoplasm"/>
    <property type="evidence" value="ECO:0007669"/>
    <property type="project" value="TreeGrafter"/>
</dbReference>
<feature type="domain" description="PI3K/PI4K catalytic" evidence="4">
    <location>
        <begin position="358"/>
        <end position="509"/>
    </location>
</feature>
<evidence type="ECO:0000313" key="6">
    <source>
        <dbReference type="Proteomes" id="UP000054498"/>
    </source>
</evidence>
<evidence type="ECO:0000256" key="2">
    <source>
        <dbReference type="ARBA" id="ARBA00022777"/>
    </source>
</evidence>
<dbReference type="InterPro" id="IPR036940">
    <property type="entry name" value="PI3/4_kinase_cat_sf"/>
</dbReference>
<dbReference type="Gene3D" id="1.10.1070.11">
    <property type="entry name" value="Phosphatidylinositol 3-/4-kinase, catalytic domain"/>
    <property type="match status" value="1"/>
</dbReference>
<dbReference type="GO" id="GO:0004430">
    <property type="term" value="F:1-phosphatidylinositol 4-kinase activity"/>
    <property type="evidence" value="ECO:0007669"/>
    <property type="project" value="UniProtKB-EC"/>
</dbReference>
<evidence type="ECO:0000313" key="5">
    <source>
        <dbReference type="EMBL" id="KIZ03287.1"/>
    </source>
</evidence>
<dbReference type="InterPro" id="IPR015433">
    <property type="entry name" value="PI3/4_kinase"/>
</dbReference>
<name>A0A0D2MSA7_9CHLO</name>
<dbReference type="PROSITE" id="PS50290">
    <property type="entry name" value="PI3_4_KINASE_3"/>
    <property type="match status" value="1"/>
</dbReference>
<sequence length="509" mass="53045">MGPLKLSPSQGGGAHVPTALELQMQEAAERLRGGGRLVKVQLHVLEDPMLAAAAAAAQLALSSSWHGDGGGGLALAGSGQLPQGGSCSWHASSGGGGSLDAAGGGAWLHGRLPFARKGSGGAAAQQAPRLLELRLDVCAGAGVPLGVTPAPRRGRRRMPSLEAIDMLAGRTMAGSMAAVADIGPPLLVPTGGSGATSVSGSGAASPRGEVGGAAGAAAAEEHEQERERVGETGSGPAKRADPHLAVIQQQQERLSTEQQPANGVADQPAAAGTAAEERLATGRSLLGWLLGRDALVDPQQEQQQRRRRRRPGPDSHHQHQQQHQQQQQSPCAQDDAAAAQDRVRQAEAAAAAVYGERWAHKVRRLRRAAGARAEQPGWAVRAVIVKSGDDCRQEALALQLIREFGAIWAESGLPLWVRPFEVVVTSDDTALIELIPDALSVHTVKARAGARAERDQGRGGARQGSSLSEYFFRRYPAGSAACAAAQRRFTESLAAYSLITYLLQARMIA</sequence>
<feature type="compositionally biased region" description="Basic and acidic residues" evidence="3">
    <location>
        <begin position="219"/>
        <end position="230"/>
    </location>
</feature>
<dbReference type="GO" id="GO:0048015">
    <property type="term" value="P:phosphatidylinositol-mediated signaling"/>
    <property type="evidence" value="ECO:0007669"/>
    <property type="project" value="TreeGrafter"/>
</dbReference>
<feature type="compositionally biased region" description="Low complexity" evidence="3">
    <location>
        <begin position="195"/>
        <end position="208"/>
    </location>
</feature>
<dbReference type="STRING" id="145388.A0A0D2MSA7"/>
<dbReference type="EC" id="2.7.1.67" evidence="5"/>
<organism evidence="5 6">
    <name type="scientific">Monoraphidium neglectum</name>
    <dbReference type="NCBI Taxonomy" id="145388"/>
    <lineage>
        <taxon>Eukaryota</taxon>
        <taxon>Viridiplantae</taxon>
        <taxon>Chlorophyta</taxon>
        <taxon>core chlorophytes</taxon>
        <taxon>Chlorophyceae</taxon>
        <taxon>CS clade</taxon>
        <taxon>Sphaeropleales</taxon>
        <taxon>Selenastraceae</taxon>
        <taxon>Monoraphidium</taxon>
    </lineage>
</organism>
<dbReference type="InterPro" id="IPR011009">
    <property type="entry name" value="Kinase-like_dom_sf"/>
</dbReference>
<dbReference type="PANTHER" id="PTHR10048:SF22">
    <property type="entry name" value="PHOSPHATIDYLINOSITOL 4-KINASE BETA"/>
    <property type="match status" value="1"/>
</dbReference>
<evidence type="ECO:0000256" key="1">
    <source>
        <dbReference type="ARBA" id="ARBA00022679"/>
    </source>
</evidence>
<feature type="compositionally biased region" description="Low complexity" evidence="3">
    <location>
        <begin position="248"/>
        <end position="259"/>
    </location>
</feature>
<feature type="region of interest" description="Disordered" evidence="3">
    <location>
        <begin position="192"/>
        <end position="276"/>
    </location>
</feature>
<dbReference type="Proteomes" id="UP000054498">
    <property type="component" value="Unassembled WGS sequence"/>
</dbReference>
<dbReference type="SUPFAM" id="SSF56112">
    <property type="entry name" value="Protein kinase-like (PK-like)"/>
    <property type="match status" value="1"/>
</dbReference>
<dbReference type="AlphaFoldDB" id="A0A0D2MSA7"/>
<dbReference type="Gene3D" id="3.30.1010.10">
    <property type="entry name" value="Phosphatidylinositol 3-kinase Catalytic Subunit, Chain A, domain 4"/>
    <property type="match status" value="1"/>
</dbReference>
<dbReference type="GO" id="GO:0016020">
    <property type="term" value="C:membrane"/>
    <property type="evidence" value="ECO:0007669"/>
    <property type="project" value="TreeGrafter"/>
</dbReference>
<dbReference type="GeneID" id="25737548"/>
<dbReference type="EMBL" id="KK100879">
    <property type="protein sequence ID" value="KIZ03287.1"/>
    <property type="molecule type" value="Genomic_DNA"/>
</dbReference>
<feature type="region of interest" description="Disordered" evidence="3">
    <location>
        <begin position="296"/>
        <end position="344"/>
    </location>
</feature>
<dbReference type="PROSITE" id="PS00915">
    <property type="entry name" value="PI3_4_KINASE_1"/>
    <property type="match status" value="1"/>
</dbReference>
<keyword evidence="1 5" id="KW-0808">Transferase</keyword>
<accession>A0A0D2MSA7</accession>
<dbReference type="Pfam" id="PF00454">
    <property type="entry name" value="PI3_PI4_kinase"/>
    <property type="match status" value="1"/>
</dbReference>
<reference evidence="5 6" key="1">
    <citation type="journal article" date="2013" name="BMC Genomics">
        <title>Reconstruction of the lipid metabolism for the microalga Monoraphidium neglectum from its genome sequence reveals characteristics suitable for biofuel production.</title>
        <authorList>
            <person name="Bogen C."/>
            <person name="Al-Dilaimi A."/>
            <person name="Albersmeier A."/>
            <person name="Wichmann J."/>
            <person name="Grundmann M."/>
            <person name="Rupp O."/>
            <person name="Lauersen K.J."/>
            <person name="Blifernez-Klassen O."/>
            <person name="Kalinowski J."/>
            <person name="Goesmann A."/>
            <person name="Mussgnug J.H."/>
            <person name="Kruse O."/>
        </authorList>
    </citation>
    <scope>NUCLEOTIDE SEQUENCE [LARGE SCALE GENOMIC DNA]</scope>
    <source>
        <strain evidence="5 6">SAG 48.87</strain>
    </source>
</reference>
<protein>
    <submittedName>
        <fullName evidence="5">Phosphatidylinositol 4-kinase</fullName>
        <ecNumber evidence="5">2.7.1.67</ecNumber>
    </submittedName>
</protein>
<keyword evidence="6" id="KW-1185">Reference proteome</keyword>
<dbReference type="GO" id="GO:0046854">
    <property type="term" value="P:phosphatidylinositol phosphate biosynthetic process"/>
    <property type="evidence" value="ECO:0007669"/>
    <property type="project" value="InterPro"/>
</dbReference>
<gene>
    <name evidence="5" type="ORF">MNEG_4671</name>
</gene>
<evidence type="ECO:0000256" key="3">
    <source>
        <dbReference type="SAM" id="MobiDB-lite"/>
    </source>
</evidence>
<proteinExistence type="predicted"/>
<dbReference type="InterPro" id="IPR018936">
    <property type="entry name" value="PI3/4_kinase_CS"/>
</dbReference>
<dbReference type="RefSeq" id="XP_013902306.1">
    <property type="nucleotide sequence ID" value="XM_014046852.1"/>
</dbReference>
<dbReference type="OrthoDB" id="10264149at2759"/>
<evidence type="ECO:0000259" key="4">
    <source>
        <dbReference type="PROSITE" id="PS50290"/>
    </source>
</evidence>
<dbReference type="KEGG" id="mng:MNEG_4671"/>
<feature type="compositionally biased region" description="Low complexity" evidence="3">
    <location>
        <begin position="321"/>
        <end position="344"/>
    </location>
</feature>
<dbReference type="PANTHER" id="PTHR10048">
    <property type="entry name" value="PHOSPHATIDYLINOSITOL KINASE"/>
    <property type="match status" value="1"/>
</dbReference>